<evidence type="ECO:0000259" key="2">
    <source>
        <dbReference type="Pfam" id="PF05685"/>
    </source>
</evidence>
<name>A0A8J8MMS8_9FIRM</name>
<dbReference type="InterPro" id="IPR012296">
    <property type="entry name" value="Nuclease_put_TT1808"/>
</dbReference>
<dbReference type="Proteomes" id="UP000683246">
    <property type="component" value="Chromosome"/>
</dbReference>
<accession>A0A8J8MMS8</accession>
<dbReference type="NCBIfam" id="TIGR01552">
    <property type="entry name" value="phd_fam"/>
    <property type="match status" value="1"/>
</dbReference>
<comment type="similarity">
    <text evidence="1">Belongs to the phD/YefM antitoxin family.</text>
</comment>
<sequence length="241" mass="27868">MKVNSTEIKNNFGKYLRLSAKEDIIITKNGSDVAKLIAYDDNIQHDVIKEAEPAYSTSGTKISYEDFLKISENSDDRFEYIDGEIYLLASPKVTHQNVLMELVGLFYNFFNGKPCQPAFAPFDITLKRNAENINIVQPDLMIICDLEEHLNDRDYYMGVPTLAVEIISQSSRKKDYIKKLDLYMDCGVKEYWIVNPFNQEITIFSFTNKTITANRTFNLSEEAVSYHFEDLKVNMQQVFQN</sequence>
<dbReference type="PANTHER" id="PTHR36558">
    <property type="entry name" value="GLR1098 PROTEIN"/>
    <property type="match status" value="1"/>
</dbReference>
<gene>
    <name evidence="3" type="ORF">HZI73_20610</name>
</gene>
<dbReference type="RefSeq" id="WP_212695248.1">
    <property type="nucleotide sequence ID" value="NZ_CP058649.1"/>
</dbReference>
<dbReference type="InterPro" id="IPR006442">
    <property type="entry name" value="Antitoxin_Phd/YefM"/>
</dbReference>
<organism evidence="3 4">
    <name type="scientific">Vallitalea pronyensis</name>
    <dbReference type="NCBI Taxonomy" id="1348613"/>
    <lineage>
        <taxon>Bacteria</taxon>
        <taxon>Bacillati</taxon>
        <taxon>Bacillota</taxon>
        <taxon>Clostridia</taxon>
        <taxon>Lachnospirales</taxon>
        <taxon>Vallitaleaceae</taxon>
        <taxon>Vallitalea</taxon>
    </lineage>
</organism>
<dbReference type="SUPFAM" id="SSF143120">
    <property type="entry name" value="YefM-like"/>
    <property type="match status" value="1"/>
</dbReference>
<keyword evidence="4" id="KW-1185">Reference proteome</keyword>
<evidence type="ECO:0000313" key="3">
    <source>
        <dbReference type="EMBL" id="QUI24555.1"/>
    </source>
</evidence>
<reference evidence="3" key="1">
    <citation type="submission" date="2020-07" db="EMBL/GenBank/DDBJ databases">
        <title>Vallitalea pronyensis genome.</title>
        <authorList>
            <person name="Postec A."/>
        </authorList>
    </citation>
    <scope>NUCLEOTIDE SEQUENCE</scope>
    <source>
        <strain evidence="3">FatNI3</strain>
    </source>
</reference>
<feature type="domain" description="Putative restriction endonuclease" evidence="2">
    <location>
        <begin position="65"/>
        <end position="216"/>
    </location>
</feature>
<dbReference type="Pfam" id="PF05685">
    <property type="entry name" value="Uma2"/>
    <property type="match status" value="1"/>
</dbReference>
<dbReference type="InterPro" id="IPR036165">
    <property type="entry name" value="YefM-like_sf"/>
</dbReference>
<evidence type="ECO:0000256" key="1">
    <source>
        <dbReference type="ARBA" id="ARBA00009981"/>
    </source>
</evidence>
<dbReference type="KEGG" id="vpy:HZI73_20610"/>
<dbReference type="SUPFAM" id="SSF52980">
    <property type="entry name" value="Restriction endonuclease-like"/>
    <property type="match status" value="1"/>
</dbReference>
<dbReference type="Gene3D" id="3.90.1570.10">
    <property type="entry name" value="tt1808, chain A"/>
    <property type="match status" value="1"/>
</dbReference>
<proteinExistence type="inferred from homology"/>
<dbReference type="InterPro" id="IPR008538">
    <property type="entry name" value="Uma2"/>
</dbReference>
<evidence type="ECO:0000313" key="4">
    <source>
        <dbReference type="Proteomes" id="UP000683246"/>
    </source>
</evidence>
<dbReference type="CDD" id="cd06260">
    <property type="entry name" value="DUF820-like"/>
    <property type="match status" value="1"/>
</dbReference>
<dbReference type="InterPro" id="IPR011335">
    <property type="entry name" value="Restrct_endonuc-II-like"/>
</dbReference>
<dbReference type="Pfam" id="PF02604">
    <property type="entry name" value="PhdYeFM_antitox"/>
    <property type="match status" value="1"/>
</dbReference>
<dbReference type="AlphaFoldDB" id="A0A8J8MMS8"/>
<dbReference type="PANTHER" id="PTHR36558:SF1">
    <property type="entry name" value="RESTRICTION ENDONUCLEASE DOMAIN-CONTAINING PROTEIN-RELATED"/>
    <property type="match status" value="1"/>
</dbReference>
<dbReference type="EMBL" id="CP058649">
    <property type="protein sequence ID" value="QUI24555.1"/>
    <property type="molecule type" value="Genomic_DNA"/>
</dbReference>
<protein>
    <submittedName>
        <fullName evidence="3">Type II toxin-antitoxin system Phd/YefM family antitoxin</fullName>
    </submittedName>
</protein>